<organism evidence="2 3">
    <name type="scientific">Pelotomaculum thermopropionicum (strain DSM 13744 / JCM 10971 / SI)</name>
    <dbReference type="NCBI Taxonomy" id="370438"/>
    <lineage>
        <taxon>Bacteria</taxon>
        <taxon>Bacillati</taxon>
        <taxon>Bacillota</taxon>
        <taxon>Clostridia</taxon>
        <taxon>Eubacteriales</taxon>
        <taxon>Desulfotomaculaceae</taxon>
        <taxon>Pelotomaculum</taxon>
    </lineage>
</organism>
<name>A5D4Q5_PELTS</name>
<gene>
    <name evidence="2" type="ordered locus">PTH_0583</name>
</gene>
<accession>A5D4Q5</accession>
<keyword evidence="3" id="KW-1185">Reference proteome</keyword>
<dbReference type="AlphaFoldDB" id="A5D4Q5"/>
<dbReference type="InterPro" id="IPR035205">
    <property type="entry name" value="DUF5320"/>
</dbReference>
<dbReference type="KEGG" id="pth:PTH_0583"/>
<evidence type="ECO:0000256" key="1">
    <source>
        <dbReference type="SAM" id="Coils"/>
    </source>
</evidence>
<sequence length="113" mass="12543">MPGFDGTGPRGMGPMTGRGRGYCMSYIDANAGFFCGFGRGRGWRNRYYATGLPWWARRPAGNIPAGAVYAPPAGGEQELNFLKEQAIYLENALEQVKARIKDLFKKFEGKEKE</sequence>
<dbReference type="STRING" id="370438.PTH_0583"/>
<protein>
    <recommendedName>
        <fullName evidence="4">DUF5320 domain-containing protein</fullName>
    </recommendedName>
</protein>
<evidence type="ECO:0008006" key="4">
    <source>
        <dbReference type="Google" id="ProtNLM"/>
    </source>
</evidence>
<dbReference type="HOGENOM" id="CLU_136587_0_0_9"/>
<proteinExistence type="predicted"/>
<feature type="coiled-coil region" evidence="1">
    <location>
        <begin position="79"/>
        <end position="113"/>
    </location>
</feature>
<keyword evidence="1" id="KW-0175">Coiled coil</keyword>
<reference evidence="3" key="1">
    <citation type="journal article" date="2008" name="Genome Res.">
        <title>The genome of Pelotomaculum thermopropionicum reveals niche-associated evolution in anaerobic microbiota.</title>
        <authorList>
            <person name="Kosaka T."/>
            <person name="Kato S."/>
            <person name="Shimoyama T."/>
            <person name="Ishii S."/>
            <person name="Abe T."/>
            <person name="Watanabe K."/>
        </authorList>
    </citation>
    <scope>NUCLEOTIDE SEQUENCE [LARGE SCALE GENOMIC DNA]</scope>
    <source>
        <strain evidence="3">DSM 13744 / JCM 10971 / SI</strain>
    </source>
</reference>
<dbReference type="Proteomes" id="UP000006556">
    <property type="component" value="Chromosome"/>
</dbReference>
<evidence type="ECO:0000313" key="2">
    <source>
        <dbReference type="EMBL" id="BAF58764.1"/>
    </source>
</evidence>
<evidence type="ECO:0000313" key="3">
    <source>
        <dbReference type="Proteomes" id="UP000006556"/>
    </source>
</evidence>
<dbReference type="Pfam" id="PF17253">
    <property type="entry name" value="DUF5320"/>
    <property type="match status" value="1"/>
</dbReference>
<dbReference type="EMBL" id="AP009389">
    <property type="protein sequence ID" value="BAF58764.1"/>
    <property type="molecule type" value="Genomic_DNA"/>
</dbReference>
<dbReference type="eggNOG" id="ENOG50325P4">
    <property type="taxonomic scope" value="Bacteria"/>
</dbReference>